<dbReference type="InterPro" id="IPR038770">
    <property type="entry name" value="Na+/solute_symporter_sf"/>
</dbReference>
<dbReference type="RefSeq" id="WP_243647563.1">
    <property type="nucleotide sequence ID" value="NZ_SGXF01000003.1"/>
</dbReference>
<evidence type="ECO:0000256" key="5">
    <source>
        <dbReference type="ARBA" id="ARBA00022692"/>
    </source>
</evidence>
<comment type="similarity">
    <text evidence="2">Belongs to the auxin efflux carrier (TC 2.A.69) family.</text>
</comment>
<dbReference type="EMBL" id="SGXF01000003">
    <property type="protein sequence ID" value="RZT00635.1"/>
    <property type="molecule type" value="Genomic_DNA"/>
</dbReference>
<dbReference type="PANTHER" id="PTHR36838:SF1">
    <property type="entry name" value="SLR1864 PROTEIN"/>
    <property type="match status" value="1"/>
</dbReference>
<evidence type="ECO:0000256" key="8">
    <source>
        <dbReference type="SAM" id="Phobius"/>
    </source>
</evidence>
<dbReference type="Gene3D" id="1.20.1530.20">
    <property type="match status" value="1"/>
</dbReference>
<keyword evidence="10" id="KW-1185">Reference proteome</keyword>
<dbReference type="Proteomes" id="UP000292927">
    <property type="component" value="Unassembled WGS sequence"/>
</dbReference>
<feature type="transmembrane region" description="Helical" evidence="8">
    <location>
        <begin position="61"/>
        <end position="82"/>
    </location>
</feature>
<keyword evidence="7 8" id="KW-0472">Membrane</keyword>
<evidence type="ECO:0000256" key="7">
    <source>
        <dbReference type="ARBA" id="ARBA00023136"/>
    </source>
</evidence>
<feature type="transmembrane region" description="Helical" evidence="8">
    <location>
        <begin position="281"/>
        <end position="303"/>
    </location>
</feature>
<evidence type="ECO:0000256" key="2">
    <source>
        <dbReference type="ARBA" id="ARBA00010145"/>
    </source>
</evidence>
<feature type="transmembrane region" description="Helical" evidence="8">
    <location>
        <begin position="158"/>
        <end position="178"/>
    </location>
</feature>
<feature type="transmembrane region" description="Helical" evidence="8">
    <location>
        <begin position="190"/>
        <end position="208"/>
    </location>
</feature>
<dbReference type="AlphaFoldDB" id="A0A4Q7PJ42"/>
<protein>
    <recommendedName>
        <fullName evidence="11">AEC family transporter</fullName>
    </recommendedName>
</protein>
<dbReference type="PANTHER" id="PTHR36838">
    <property type="entry name" value="AUXIN EFFLUX CARRIER FAMILY PROTEIN"/>
    <property type="match status" value="1"/>
</dbReference>
<evidence type="ECO:0000256" key="6">
    <source>
        <dbReference type="ARBA" id="ARBA00022989"/>
    </source>
</evidence>
<evidence type="ECO:0000256" key="3">
    <source>
        <dbReference type="ARBA" id="ARBA00022448"/>
    </source>
</evidence>
<organism evidence="9 10">
    <name type="scientific">Cuneatibacter caecimuris</name>
    <dbReference type="NCBI Taxonomy" id="1796618"/>
    <lineage>
        <taxon>Bacteria</taxon>
        <taxon>Bacillati</taxon>
        <taxon>Bacillota</taxon>
        <taxon>Clostridia</taxon>
        <taxon>Lachnospirales</taxon>
        <taxon>Lachnospiraceae</taxon>
        <taxon>Cuneatibacter</taxon>
    </lineage>
</organism>
<evidence type="ECO:0000313" key="10">
    <source>
        <dbReference type="Proteomes" id="UP000292927"/>
    </source>
</evidence>
<feature type="transmembrane region" description="Helical" evidence="8">
    <location>
        <begin position="6"/>
        <end position="23"/>
    </location>
</feature>
<feature type="transmembrane region" description="Helical" evidence="8">
    <location>
        <begin position="220"/>
        <end position="238"/>
    </location>
</feature>
<evidence type="ECO:0000256" key="4">
    <source>
        <dbReference type="ARBA" id="ARBA00022475"/>
    </source>
</evidence>
<dbReference type="GO" id="GO:0005886">
    <property type="term" value="C:plasma membrane"/>
    <property type="evidence" value="ECO:0007669"/>
    <property type="project" value="UniProtKB-SubCell"/>
</dbReference>
<dbReference type="GO" id="GO:0055085">
    <property type="term" value="P:transmembrane transport"/>
    <property type="evidence" value="ECO:0007669"/>
    <property type="project" value="InterPro"/>
</dbReference>
<name>A0A4Q7PJ42_9FIRM</name>
<gene>
    <name evidence="9" type="ORF">EV209_1959</name>
</gene>
<feature type="transmembrane region" description="Helical" evidence="8">
    <location>
        <begin position="244"/>
        <end position="269"/>
    </location>
</feature>
<evidence type="ECO:0000313" key="9">
    <source>
        <dbReference type="EMBL" id="RZT00635.1"/>
    </source>
</evidence>
<evidence type="ECO:0008006" key="11">
    <source>
        <dbReference type="Google" id="ProtNLM"/>
    </source>
</evidence>
<dbReference type="Pfam" id="PF03547">
    <property type="entry name" value="Mem_trans"/>
    <property type="match status" value="1"/>
</dbReference>
<dbReference type="InterPro" id="IPR004776">
    <property type="entry name" value="Mem_transp_PIN-like"/>
</dbReference>
<comment type="subcellular location">
    <subcellularLocation>
        <location evidence="1">Cell membrane</location>
        <topology evidence="1">Multi-pass membrane protein</topology>
    </subcellularLocation>
</comment>
<keyword evidence="5 8" id="KW-0812">Transmembrane</keyword>
<reference evidence="9 10" key="1">
    <citation type="submission" date="2019-02" db="EMBL/GenBank/DDBJ databases">
        <title>Genomic Encyclopedia of Type Strains, Phase IV (KMG-IV): sequencing the most valuable type-strain genomes for metagenomic binning, comparative biology and taxonomic classification.</title>
        <authorList>
            <person name="Goeker M."/>
        </authorList>
    </citation>
    <scope>NUCLEOTIDE SEQUENCE [LARGE SCALE GENOMIC DNA]</scope>
    <source>
        <strain evidence="9 10">DSM 29486</strain>
    </source>
</reference>
<sequence length="304" mass="32541">MNGSLVKLQAMMFLMMLIGIILQKRKIITKEVRKGMTDLVIDVILPCNIIQSFRLEFDVSVLMQFAVIFGVAVCVQLVCWVLGKVLYRAKDPGERAVLQYGTVCSNAGFMGNPIAEGVYGSQGLMMASVYLVPQRIVMWTAGLSCFTSKSEGSVVKKILTHPCIIAVEIGLALFLFQIPLPEFLGDTVKSISGCNTAMSMILIGSILAEVHIKELLDKTALFYSAVRLAVIPGLALLGCRLFGIGGLVAGVSVLLAAMPAGSTTAILAARYDGDAVFASKCVTLSTVLSLITIPVWCLVLDAVL</sequence>
<comment type="caution">
    <text evidence="9">The sequence shown here is derived from an EMBL/GenBank/DDBJ whole genome shotgun (WGS) entry which is preliminary data.</text>
</comment>
<keyword evidence="6 8" id="KW-1133">Transmembrane helix</keyword>
<keyword evidence="3" id="KW-0813">Transport</keyword>
<proteinExistence type="inferred from homology"/>
<accession>A0A4Q7PJ42</accession>
<keyword evidence="4" id="KW-1003">Cell membrane</keyword>
<evidence type="ECO:0000256" key="1">
    <source>
        <dbReference type="ARBA" id="ARBA00004651"/>
    </source>
</evidence>